<comment type="caution">
    <text evidence="2">The sequence shown here is derived from an EMBL/GenBank/DDBJ whole genome shotgun (WGS) entry which is preliminary data.</text>
</comment>
<evidence type="ECO:0000256" key="1">
    <source>
        <dbReference type="SAM" id="SignalP"/>
    </source>
</evidence>
<evidence type="ECO:0000313" key="3">
    <source>
        <dbReference type="Proteomes" id="UP000295741"/>
    </source>
</evidence>
<dbReference type="Proteomes" id="UP000295741">
    <property type="component" value="Unassembled WGS sequence"/>
</dbReference>
<proteinExistence type="predicted"/>
<gene>
    <name evidence="2" type="ORF">BC659_0573</name>
</gene>
<sequence>MPSLKRPYYTIIVLLLFYSLQSAAQQSSSSASLIRDIYSNWFYERPFTYQECDTFFYSDRVDSNIINKVKQSFLSDKEFKEWDPDQATYVKRKTRFTLEERRYIVSQLDAVKTMSWPAKMFPFAYMIPLNTVDPLLAKTDNSKLKPQQKICMEIQHFSVPFFLRNNTLCFFYIGKSTIFSKEGAFWIYENVNGEWKKLASIYEWSAASKLKYNTEIDFFN</sequence>
<dbReference type="AlphaFoldDB" id="A0A4R6J105"/>
<evidence type="ECO:0008006" key="4">
    <source>
        <dbReference type="Google" id="ProtNLM"/>
    </source>
</evidence>
<feature type="chain" id="PRO_5020679261" description="YARHG domain-containing protein" evidence="1">
    <location>
        <begin position="25"/>
        <end position="220"/>
    </location>
</feature>
<dbReference type="RefSeq" id="WP_133473071.1">
    <property type="nucleotide sequence ID" value="NZ_SNWP01000010.1"/>
</dbReference>
<dbReference type="EMBL" id="SNWP01000010">
    <property type="protein sequence ID" value="TDO28507.1"/>
    <property type="molecule type" value="Genomic_DNA"/>
</dbReference>
<name>A0A4R6J105_9BACT</name>
<organism evidence="2 3">
    <name type="scientific">Sediminibacterium goheungense</name>
    <dbReference type="NCBI Taxonomy" id="1086393"/>
    <lineage>
        <taxon>Bacteria</taxon>
        <taxon>Pseudomonadati</taxon>
        <taxon>Bacteroidota</taxon>
        <taxon>Chitinophagia</taxon>
        <taxon>Chitinophagales</taxon>
        <taxon>Chitinophagaceae</taxon>
        <taxon>Sediminibacterium</taxon>
    </lineage>
</organism>
<keyword evidence="1" id="KW-0732">Signal</keyword>
<keyword evidence="3" id="KW-1185">Reference proteome</keyword>
<dbReference type="OrthoDB" id="676275at2"/>
<evidence type="ECO:0000313" key="2">
    <source>
        <dbReference type="EMBL" id="TDO28507.1"/>
    </source>
</evidence>
<protein>
    <recommendedName>
        <fullName evidence="4">YARHG domain-containing protein</fullName>
    </recommendedName>
</protein>
<accession>A0A4R6J105</accession>
<reference evidence="2 3" key="1">
    <citation type="submission" date="2019-03" db="EMBL/GenBank/DDBJ databases">
        <title>Genomic Encyclopedia of Archaeal and Bacterial Type Strains, Phase II (KMG-II): from individual species to whole genera.</title>
        <authorList>
            <person name="Goeker M."/>
        </authorList>
    </citation>
    <scope>NUCLEOTIDE SEQUENCE [LARGE SCALE GENOMIC DNA]</scope>
    <source>
        <strain evidence="2 3">DSM 28323</strain>
    </source>
</reference>
<feature type="signal peptide" evidence="1">
    <location>
        <begin position="1"/>
        <end position="24"/>
    </location>
</feature>